<dbReference type="EC" id="3.6.1.-" evidence="3"/>
<dbReference type="NCBIfam" id="NF008736">
    <property type="entry name" value="PRK11762.1"/>
    <property type="match status" value="1"/>
</dbReference>
<keyword evidence="1 3" id="KW-0378">Hydrolase</keyword>
<proteinExistence type="predicted"/>
<protein>
    <submittedName>
        <fullName evidence="3">ADP compounds hydrolase NudE</fullName>
        <ecNumber evidence="3">3.6.1.-</ecNumber>
    </submittedName>
</protein>
<keyword evidence="4" id="KW-1185">Reference proteome</keyword>
<reference evidence="3" key="1">
    <citation type="submission" date="2021-11" db="EMBL/GenBank/DDBJ databases">
        <authorList>
            <person name="Rodrigo-Torres L."/>
            <person name="Arahal R. D."/>
            <person name="Lucena T."/>
        </authorList>
    </citation>
    <scope>NUCLEOTIDE SEQUENCE</scope>
    <source>
        <strain evidence="3">CECT 7929</strain>
    </source>
</reference>
<dbReference type="SUPFAM" id="SSF55811">
    <property type="entry name" value="Nudix"/>
    <property type="match status" value="1"/>
</dbReference>
<feature type="domain" description="Nudix hydrolase" evidence="2">
    <location>
        <begin position="50"/>
        <end position="178"/>
    </location>
</feature>
<gene>
    <name evidence="3" type="primary">nudE</name>
    <name evidence="3" type="ORF">VST7929_00165</name>
</gene>
<dbReference type="GO" id="GO:0016787">
    <property type="term" value="F:hydrolase activity"/>
    <property type="evidence" value="ECO:0007669"/>
    <property type="project" value="UniProtKB-KW"/>
</dbReference>
<dbReference type="PROSITE" id="PS51462">
    <property type="entry name" value="NUDIX"/>
    <property type="match status" value="1"/>
</dbReference>
<evidence type="ECO:0000256" key="1">
    <source>
        <dbReference type="ARBA" id="ARBA00022801"/>
    </source>
</evidence>
<dbReference type="RefSeq" id="WP_237464189.1">
    <property type="nucleotide sequence ID" value="NZ_CAKLDI010000001.1"/>
</dbReference>
<dbReference type="Pfam" id="PF00293">
    <property type="entry name" value="NUDIX"/>
    <property type="match status" value="1"/>
</dbReference>
<evidence type="ECO:0000259" key="2">
    <source>
        <dbReference type="PROSITE" id="PS51462"/>
    </source>
</evidence>
<accession>A0ABM8ZQJ1</accession>
<organism evidence="3 4">
    <name type="scientific">Vibrio stylophorae</name>
    <dbReference type="NCBI Taxonomy" id="659351"/>
    <lineage>
        <taxon>Bacteria</taxon>
        <taxon>Pseudomonadati</taxon>
        <taxon>Pseudomonadota</taxon>
        <taxon>Gammaproteobacteria</taxon>
        <taxon>Vibrionales</taxon>
        <taxon>Vibrionaceae</taxon>
        <taxon>Vibrio</taxon>
    </lineage>
</organism>
<name>A0ABM8ZQJ1_9VIBR</name>
<dbReference type="EMBL" id="CAKLDI010000001">
    <property type="protein sequence ID" value="CAH0532347.1"/>
    <property type="molecule type" value="Genomic_DNA"/>
</dbReference>
<dbReference type="InterPro" id="IPR000086">
    <property type="entry name" value="NUDIX_hydrolase_dom"/>
</dbReference>
<dbReference type="Proteomes" id="UP000838672">
    <property type="component" value="Unassembled WGS sequence"/>
</dbReference>
<dbReference type="PANTHER" id="PTHR11839">
    <property type="entry name" value="UDP/ADP-SUGAR PYROPHOSPHATASE"/>
    <property type="match status" value="1"/>
</dbReference>
<evidence type="ECO:0000313" key="3">
    <source>
        <dbReference type="EMBL" id="CAH0532347.1"/>
    </source>
</evidence>
<dbReference type="InterPro" id="IPR015797">
    <property type="entry name" value="NUDIX_hydrolase-like_dom_sf"/>
</dbReference>
<sequence length="189" mass="21178">MPSTPSPSAGNRPIIRAIRSVAQSKLFHIEALDLRFSNGVERTYERMKPSGREAVMIVPVTANQELVLIREYACGTHQYELGFPKGLVDLGESAEQAANRELTEEVSLQAAKLEPLTRFVLAPSYFSSEMSVWLAQDLTPASAEGDEPEPLEVVYWPIDRWQELLTRDDFREARAIAALLLAQRHLGWA</sequence>
<dbReference type="PANTHER" id="PTHR11839:SF12">
    <property type="entry name" value="ADP COMPOUNDS HYDROLASE NUDE"/>
    <property type="match status" value="1"/>
</dbReference>
<dbReference type="Gene3D" id="3.90.79.10">
    <property type="entry name" value="Nucleoside Triphosphate Pyrophosphohydrolase"/>
    <property type="match status" value="1"/>
</dbReference>
<comment type="caution">
    <text evidence="3">The sequence shown here is derived from an EMBL/GenBank/DDBJ whole genome shotgun (WGS) entry which is preliminary data.</text>
</comment>
<evidence type="ECO:0000313" key="4">
    <source>
        <dbReference type="Proteomes" id="UP000838672"/>
    </source>
</evidence>